<dbReference type="GeneID" id="28940028"/>
<dbReference type="RefSeq" id="XP_018229948.1">
    <property type="nucleotide sequence ID" value="XM_018373773.1"/>
</dbReference>
<feature type="region of interest" description="Disordered" evidence="1">
    <location>
        <begin position="140"/>
        <end position="177"/>
    </location>
</feature>
<sequence length="177" mass="19080">MQCTVQAPTPRARQCLRAEACSSGPTDTSSSRQSPSAAGLCWCVIEALSEPFFVDAWVKMAVPQYDSLVPECFAAEPREPTASRVEALLRLKVTGPLEQGVLSRAAVLGHGIACSLVRRRHGGRVCCRRRKPGLARWHGDRCRGNTSSRATGVTGTDDRATGGRATGAEQQWQEQSV</sequence>
<evidence type="ECO:0000313" key="3">
    <source>
        <dbReference type="Proteomes" id="UP000053447"/>
    </source>
</evidence>
<reference evidence="3" key="1">
    <citation type="journal article" date="2016" name="Nat. Commun.">
        <title>Genome analysis of three Pneumocystis species reveals adaptation mechanisms to life exclusively in mammalian hosts.</title>
        <authorList>
            <person name="Ma L."/>
            <person name="Chen Z."/>
            <person name="Huang D.W."/>
            <person name="Kutty G."/>
            <person name="Ishihara M."/>
            <person name="Wang H."/>
            <person name="Abouelleil A."/>
            <person name="Bishop L."/>
            <person name="Davey E."/>
            <person name="Deng R."/>
            <person name="Deng X."/>
            <person name="Fan L."/>
            <person name="Fantoni G."/>
            <person name="Fitzgerald M."/>
            <person name="Gogineni E."/>
            <person name="Goldberg J.M."/>
            <person name="Handley G."/>
            <person name="Hu X."/>
            <person name="Huber C."/>
            <person name="Jiao X."/>
            <person name="Jones K."/>
            <person name="Levin J.Z."/>
            <person name="Liu Y."/>
            <person name="Macdonald P."/>
            <person name="Melnikov A."/>
            <person name="Raley C."/>
            <person name="Sassi M."/>
            <person name="Sherman B.T."/>
            <person name="Song X."/>
            <person name="Sykes S."/>
            <person name="Tran B."/>
            <person name="Walsh L."/>
            <person name="Xia Y."/>
            <person name="Yang J."/>
            <person name="Young S."/>
            <person name="Zeng Q."/>
            <person name="Zheng X."/>
            <person name="Stephens R."/>
            <person name="Nusbaum C."/>
            <person name="Birren B.W."/>
            <person name="Azadi P."/>
            <person name="Lempicki R.A."/>
            <person name="Cuomo C.A."/>
            <person name="Kovacs J.A."/>
        </authorList>
    </citation>
    <scope>NUCLEOTIDE SEQUENCE [LARGE SCALE GENOMIC DNA]</scope>
    <source>
        <strain evidence="3">RU7</strain>
    </source>
</reference>
<dbReference type="VEuPathDB" id="FungiDB:T551_01510"/>
<feature type="compositionally biased region" description="Polar residues" evidence="1">
    <location>
        <begin position="144"/>
        <end position="154"/>
    </location>
</feature>
<accession>A0A0W4ZRI6</accession>
<dbReference type="AlphaFoldDB" id="A0A0W4ZRI6"/>
<evidence type="ECO:0000313" key="2">
    <source>
        <dbReference type="EMBL" id="KTW30958.1"/>
    </source>
</evidence>
<dbReference type="EMBL" id="LFWA01000006">
    <property type="protein sequence ID" value="KTW30958.1"/>
    <property type="molecule type" value="Genomic_DNA"/>
</dbReference>
<dbReference type="Proteomes" id="UP000053447">
    <property type="component" value="Unassembled WGS sequence"/>
</dbReference>
<comment type="caution">
    <text evidence="2">The sequence shown here is derived from an EMBL/GenBank/DDBJ whole genome shotgun (WGS) entry which is preliminary data.</text>
</comment>
<organism evidence="2 3">
    <name type="scientific">Pneumocystis jirovecii (strain RU7)</name>
    <name type="common">Human pneumocystis pneumonia agent</name>
    <dbReference type="NCBI Taxonomy" id="1408657"/>
    <lineage>
        <taxon>Eukaryota</taxon>
        <taxon>Fungi</taxon>
        <taxon>Dikarya</taxon>
        <taxon>Ascomycota</taxon>
        <taxon>Taphrinomycotina</taxon>
        <taxon>Pneumocystomycetes</taxon>
        <taxon>Pneumocystaceae</taxon>
        <taxon>Pneumocystis</taxon>
    </lineage>
</organism>
<evidence type="ECO:0000256" key="1">
    <source>
        <dbReference type="SAM" id="MobiDB-lite"/>
    </source>
</evidence>
<feature type="compositionally biased region" description="Polar residues" evidence="1">
    <location>
        <begin position="168"/>
        <end position="177"/>
    </location>
</feature>
<protein>
    <submittedName>
        <fullName evidence="2">Uncharacterized protein</fullName>
    </submittedName>
</protein>
<keyword evidence="3" id="KW-1185">Reference proteome</keyword>
<name>A0A0W4ZRI6_PNEJ7</name>
<gene>
    <name evidence="2" type="ORF">T551_01510</name>
</gene>
<proteinExistence type="predicted"/>